<proteinExistence type="predicted"/>
<protein>
    <submittedName>
        <fullName evidence="1">Uncharacterized protein</fullName>
    </submittedName>
</protein>
<sequence>MTVFEYIQAHPNTTSGDIARGLNKKTPAVAGAISQLYTTGRVVKSGMCNGVPTYRVNDLPYGCGNALLIQFNQLLMECRREAVRFAALP</sequence>
<name>A0A212I3N0_9ENTR</name>
<dbReference type="AlphaFoldDB" id="A0A212I3N0"/>
<dbReference type="EMBL" id="FLUB01000004">
    <property type="protein sequence ID" value="SBV61246.1"/>
    <property type="molecule type" value="Genomic_DNA"/>
</dbReference>
<evidence type="ECO:0000313" key="1">
    <source>
        <dbReference type="EMBL" id="SBV61246.1"/>
    </source>
</evidence>
<organism evidence="1">
    <name type="scientific">uncultured Citrobacter sp</name>
    <dbReference type="NCBI Taxonomy" id="200446"/>
    <lineage>
        <taxon>Bacteria</taxon>
        <taxon>Pseudomonadati</taxon>
        <taxon>Pseudomonadota</taxon>
        <taxon>Gammaproteobacteria</taxon>
        <taxon>Enterobacterales</taxon>
        <taxon>Enterobacteriaceae</taxon>
        <taxon>Citrobacter</taxon>
        <taxon>environmental samples</taxon>
    </lineage>
</organism>
<accession>A0A212I3N0</accession>
<gene>
    <name evidence="1" type="ORF">KM92CIT3_120043</name>
</gene>
<reference evidence="1" key="1">
    <citation type="submission" date="2016-04" db="EMBL/GenBank/DDBJ databases">
        <authorList>
            <person name="Evans L.H."/>
            <person name="Alamgir A."/>
            <person name="Owens N."/>
            <person name="Weber N.D."/>
            <person name="Virtaneva K."/>
            <person name="Barbian K."/>
            <person name="Babar A."/>
            <person name="Rosenke K."/>
        </authorList>
    </citation>
    <scope>NUCLEOTIDE SEQUENCE</scope>
    <source>
        <strain evidence="1">92-3</strain>
    </source>
</reference>